<keyword evidence="4" id="KW-0479">Metal-binding</keyword>
<dbReference type="SUPFAM" id="SSF56176">
    <property type="entry name" value="FAD-binding/transporter-associated domain-like"/>
    <property type="match status" value="1"/>
</dbReference>
<evidence type="ECO:0000256" key="3">
    <source>
        <dbReference type="ARBA" id="ARBA00022630"/>
    </source>
</evidence>
<dbReference type="InterPro" id="IPR016164">
    <property type="entry name" value="FAD-linked_Oxase-like_C"/>
</dbReference>
<evidence type="ECO:0000256" key="10">
    <source>
        <dbReference type="ARBA" id="ARBA00038897"/>
    </source>
</evidence>
<comment type="caution">
    <text evidence="13">The sequence shown here is derived from an EMBL/GenBank/DDBJ whole genome shotgun (WGS) entry which is preliminary data.</text>
</comment>
<protein>
    <recommendedName>
        <fullName evidence="10">D-lactate dehydrogenase (cytochrome)</fullName>
        <ecNumber evidence="10">1.1.2.4</ecNumber>
    </recommendedName>
</protein>
<dbReference type="PANTHER" id="PTHR11748:SF111">
    <property type="entry name" value="D-LACTATE DEHYDROGENASE, MITOCHONDRIAL-RELATED"/>
    <property type="match status" value="1"/>
</dbReference>
<dbReference type="InterPro" id="IPR004113">
    <property type="entry name" value="FAD-bd_oxidored_4_C"/>
</dbReference>
<dbReference type="AlphaFoldDB" id="A0A6I3ISH7"/>
<dbReference type="InterPro" id="IPR016171">
    <property type="entry name" value="Vanillyl_alc_oxidase_C-sub2"/>
</dbReference>
<dbReference type="GO" id="GO:0071949">
    <property type="term" value="F:FAD binding"/>
    <property type="evidence" value="ECO:0007669"/>
    <property type="project" value="InterPro"/>
</dbReference>
<reference evidence="13 14" key="1">
    <citation type="submission" date="2019-11" db="EMBL/GenBank/DDBJ databases">
        <title>Whole genome sequencing identifies a novel species of the genus Arsenicicoccus isolated from human blood.</title>
        <authorList>
            <person name="Jeong J.H."/>
            <person name="Kweon O.J."/>
            <person name="Kim H.R."/>
            <person name="Kim T.-H."/>
            <person name="Ha S.-M."/>
            <person name="Lee M.-K."/>
        </authorList>
    </citation>
    <scope>NUCLEOTIDE SEQUENCE [LARGE SCALE GENOMIC DNA]</scope>
    <source>
        <strain evidence="13 14">MKL-02</strain>
    </source>
</reference>
<evidence type="ECO:0000256" key="7">
    <source>
        <dbReference type="ARBA" id="ARBA00023002"/>
    </source>
</evidence>
<feature type="domain" description="4Fe-4S ferredoxin-type" evidence="11">
    <location>
        <begin position="525"/>
        <end position="556"/>
    </location>
</feature>
<dbReference type="EMBL" id="WLVL01000018">
    <property type="protein sequence ID" value="MTB71221.1"/>
    <property type="molecule type" value="Genomic_DNA"/>
</dbReference>
<dbReference type="PROSITE" id="PS51387">
    <property type="entry name" value="FAD_PCMH"/>
    <property type="match status" value="1"/>
</dbReference>
<feature type="domain" description="FAD-binding PCMH-type" evidence="12">
    <location>
        <begin position="33"/>
        <end position="261"/>
    </location>
</feature>
<dbReference type="Gene3D" id="3.30.70.2190">
    <property type="match status" value="1"/>
</dbReference>
<dbReference type="PROSITE" id="PS00198">
    <property type="entry name" value="4FE4S_FER_1"/>
    <property type="match status" value="1"/>
</dbReference>
<organism evidence="13 14">
    <name type="scientific">Arsenicicoccus cauae</name>
    <dbReference type="NCBI Taxonomy" id="2663847"/>
    <lineage>
        <taxon>Bacteria</taxon>
        <taxon>Bacillati</taxon>
        <taxon>Actinomycetota</taxon>
        <taxon>Actinomycetes</taxon>
        <taxon>Micrococcales</taxon>
        <taxon>Intrasporangiaceae</taxon>
        <taxon>Arsenicicoccus</taxon>
    </lineage>
</organism>
<proteinExistence type="inferred from homology"/>
<dbReference type="Pfam" id="PF13183">
    <property type="entry name" value="Fer4_8"/>
    <property type="match status" value="1"/>
</dbReference>
<keyword evidence="14" id="KW-1185">Reference proteome</keyword>
<dbReference type="InterPro" id="IPR036318">
    <property type="entry name" value="FAD-bd_PCMH-like_sf"/>
</dbReference>
<dbReference type="Proteomes" id="UP000431092">
    <property type="component" value="Unassembled WGS sequence"/>
</dbReference>
<evidence type="ECO:0000259" key="12">
    <source>
        <dbReference type="PROSITE" id="PS51387"/>
    </source>
</evidence>
<dbReference type="InterPro" id="IPR006094">
    <property type="entry name" value="Oxid_FAD_bind_N"/>
</dbReference>
<comment type="similarity">
    <text evidence="2">Belongs to the FAD-binding oxidoreductase/transferase type 4 family.</text>
</comment>
<comment type="cofactor">
    <cofactor evidence="1">
        <name>FAD</name>
        <dbReference type="ChEBI" id="CHEBI:57692"/>
    </cofactor>
</comment>
<dbReference type="InterPro" id="IPR016169">
    <property type="entry name" value="FAD-bd_PCMH_sub2"/>
</dbReference>
<evidence type="ECO:0000259" key="11">
    <source>
        <dbReference type="PROSITE" id="PS51379"/>
    </source>
</evidence>
<evidence type="ECO:0000256" key="6">
    <source>
        <dbReference type="ARBA" id="ARBA00022946"/>
    </source>
</evidence>
<dbReference type="InterPro" id="IPR017896">
    <property type="entry name" value="4Fe4S_Fe-S-bd"/>
</dbReference>
<dbReference type="GO" id="GO:0008720">
    <property type="term" value="F:D-lactate dehydrogenase (NAD+) activity"/>
    <property type="evidence" value="ECO:0007669"/>
    <property type="project" value="TreeGrafter"/>
</dbReference>
<keyword evidence="3" id="KW-0285">Flavoprotein</keyword>
<keyword evidence="6" id="KW-0809">Transit peptide</keyword>
<keyword evidence="7" id="KW-0560">Oxidoreductase</keyword>
<dbReference type="Pfam" id="PF02754">
    <property type="entry name" value="CCG"/>
    <property type="match status" value="1"/>
</dbReference>
<dbReference type="Gene3D" id="1.10.1060.10">
    <property type="entry name" value="Alpha-helical ferredoxin"/>
    <property type="match status" value="1"/>
</dbReference>
<evidence type="ECO:0000256" key="4">
    <source>
        <dbReference type="ARBA" id="ARBA00022723"/>
    </source>
</evidence>
<dbReference type="Pfam" id="PF01565">
    <property type="entry name" value="FAD_binding_4"/>
    <property type="match status" value="1"/>
</dbReference>
<keyword evidence="5" id="KW-0274">FAD</keyword>
<dbReference type="GO" id="GO:0004458">
    <property type="term" value="F:D-lactate dehydrogenase (cytochrome) activity"/>
    <property type="evidence" value="ECO:0007669"/>
    <property type="project" value="UniProtKB-EC"/>
</dbReference>
<accession>A0A6I3ISH7</accession>
<dbReference type="InterPro" id="IPR017900">
    <property type="entry name" value="4Fe4S_Fe_S_CS"/>
</dbReference>
<dbReference type="Gene3D" id="1.10.45.10">
    <property type="entry name" value="Vanillyl-alcohol Oxidase, Chain A, domain 4"/>
    <property type="match status" value="1"/>
</dbReference>
<evidence type="ECO:0000256" key="5">
    <source>
        <dbReference type="ARBA" id="ARBA00022827"/>
    </source>
</evidence>
<dbReference type="PROSITE" id="PS51379">
    <property type="entry name" value="4FE4S_FER_2"/>
    <property type="match status" value="1"/>
</dbReference>
<dbReference type="InterPro" id="IPR016166">
    <property type="entry name" value="FAD-bd_PCMH"/>
</dbReference>
<dbReference type="InterPro" id="IPR016167">
    <property type="entry name" value="FAD-bd_PCMH_sub1"/>
</dbReference>
<keyword evidence="8" id="KW-0408">Iron</keyword>
<evidence type="ECO:0000256" key="1">
    <source>
        <dbReference type="ARBA" id="ARBA00001974"/>
    </source>
</evidence>
<dbReference type="Gene3D" id="3.30.70.2740">
    <property type="match status" value="1"/>
</dbReference>
<evidence type="ECO:0000313" key="14">
    <source>
        <dbReference type="Proteomes" id="UP000431092"/>
    </source>
</evidence>
<dbReference type="SUPFAM" id="SSF55103">
    <property type="entry name" value="FAD-linked oxidases, C-terminal domain"/>
    <property type="match status" value="1"/>
</dbReference>
<sequence length="936" mass="100468">MTVTTSALDRSVGTITSRRLVDRVSKAHDASHYLLTPQAVVTARTVDDVARTLAAARADGVPVTFRSGGTSLSGQALSDGILLDTRTHFRGVEVLDGGERVRCRPGATLRSVNAHLARYRRRLGPDPASEIACTVGGVVANNSSGMQCGTELNTYRTLDSLVLVLPSGTVVDTSLPDADEFLRRAEPELWEGLAGLRDRVRADPDSTARIAHQYSMKNTMGYGVNAFVDFDEPVRILEHLVVGSEGTLGWVAEVTFRTVPISPYAATALLVVDEIGQATDALGDLVGAGAKALELLDAASLRVVQRYREASPELAGLDVDRHAALLVEATTDDSAELDRRIGELDDVVASLGLPHRATFTRDARERADLWHLRKGLYTSVAGARPQGTTNLLEDIAVPLASLSATVADLTESFRRHGYDDAVTFGHAKDGNLHFMINPRLDDPAALETYEAFTEEMVSLVLGHEGTLKAEHGTGRIMAPYVRRQFGDELYAVMQEVKRLADPSGVLNPGTLLDDDPGAHLRHLKTMPAVDPAVDRCVECGYCEPVCPSRDLTTTPRRRITLLRDLGRLPEDQAAELRAAYDYEAVDTCAVDSLCVKACPVGIDTGLFMKSLRADRHSARTQRAGIRLAEGWGTTMTMLRTALAVADTVPGSLKTGATSALRRVISPDVVPLVGDDLPGRGPRRPAPQHPTGAAFVYFSSCLGSLFAPSADSTGAGVVDAFFALTRRAGLEAVVPDELQGLCCGTPWVSKGLTQGADAMSRKVFRALWRATEQGRLPVVCDAASCTHGLADLAHHLPEEDAERWGRVRVIDAVTYVAREVLPHVEVGEPLGTVAVHPTCSTVHLGVVDDLVACAQAAAREVVVPVDWGCCGFAGDRGMLHPELTASATRLEAHELDGRAFDAYVSANRACELGMSRATGRPYRHVLEVLAERVPGCR</sequence>
<gene>
    <name evidence="13" type="ORF">GGG17_04375</name>
</gene>
<dbReference type="RefSeq" id="WP_154592568.1">
    <property type="nucleotide sequence ID" value="NZ_WLVL01000018.1"/>
</dbReference>
<dbReference type="EC" id="1.1.2.4" evidence="10"/>
<dbReference type="InterPro" id="IPR004017">
    <property type="entry name" value="Cys_rich_dom"/>
</dbReference>
<evidence type="ECO:0000313" key="13">
    <source>
        <dbReference type="EMBL" id="MTB71221.1"/>
    </source>
</evidence>
<dbReference type="Gene3D" id="3.30.43.10">
    <property type="entry name" value="Uridine Diphospho-n-acetylenolpyruvylglucosamine Reductase, domain 2"/>
    <property type="match status" value="1"/>
</dbReference>
<dbReference type="Gene3D" id="3.30.465.10">
    <property type="match status" value="1"/>
</dbReference>
<keyword evidence="9" id="KW-0411">Iron-sulfur</keyword>
<evidence type="ECO:0000256" key="8">
    <source>
        <dbReference type="ARBA" id="ARBA00023004"/>
    </source>
</evidence>
<dbReference type="InterPro" id="IPR009051">
    <property type="entry name" value="Helical_ferredxn"/>
</dbReference>
<dbReference type="GO" id="GO:0051536">
    <property type="term" value="F:iron-sulfur cluster binding"/>
    <property type="evidence" value="ECO:0007669"/>
    <property type="project" value="UniProtKB-KW"/>
</dbReference>
<dbReference type="SUPFAM" id="SSF46548">
    <property type="entry name" value="alpha-helical ferredoxin"/>
    <property type="match status" value="1"/>
</dbReference>
<dbReference type="GO" id="GO:0046872">
    <property type="term" value="F:metal ion binding"/>
    <property type="evidence" value="ECO:0007669"/>
    <property type="project" value="UniProtKB-KW"/>
</dbReference>
<evidence type="ECO:0000256" key="2">
    <source>
        <dbReference type="ARBA" id="ARBA00008000"/>
    </source>
</evidence>
<name>A0A6I3ISH7_9MICO</name>
<dbReference type="Pfam" id="PF02913">
    <property type="entry name" value="FAD-oxidase_C"/>
    <property type="match status" value="1"/>
</dbReference>
<dbReference type="GO" id="GO:1903457">
    <property type="term" value="P:lactate catabolic process"/>
    <property type="evidence" value="ECO:0007669"/>
    <property type="project" value="TreeGrafter"/>
</dbReference>
<dbReference type="PANTHER" id="PTHR11748">
    <property type="entry name" value="D-LACTATE DEHYDROGENASE"/>
    <property type="match status" value="1"/>
</dbReference>
<evidence type="ECO:0000256" key="9">
    <source>
        <dbReference type="ARBA" id="ARBA00023014"/>
    </source>
</evidence>